<evidence type="ECO:0008006" key="4">
    <source>
        <dbReference type="Google" id="ProtNLM"/>
    </source>
</evidence>
<evidence type="ECO:0000256" key="1">
    <source>
        <dbReference type="SAM" id="Phobius"/>
    </source>
</evidence>
<feature type="transmembrane region" description="Helical" evidence="1">
    <location>
        <begin position="7"/>
        <end position="29"/>
    </location>
</feature>
<feature type="transmembrane region" description="Helical" evidence="1">
    <location>
        <begin position="49"/>
        <end position="66"/>
    </location>
</feature>
<dbReference type="EMBL" id="JBHTAI010000021">
    <property type="protein sequence ID" value="MFC7152153.1"/>
    <property type="molecule type" value="Genomic_DNA"/>
</dbReference>
<keyword evidence="1" id="KW-0812">Transmembrane</keyword>
<evidence type="ECO:0000313" key="3">
    <source>
        <dbReference type="Proteomes" id="UP001596378"/>
    </source>
</evidence>
<dbReference type="Proteomes" id="UP001596378">
    <property type="component" value="Unassembled WGS sequence"/>
</dbReference>
<accession>A0ABW2FG05</accession>
<sequence>MKKIAVFVRIGLGLLLLGIGVADLLGIMPPMEYPEPANAFMAALLDTKYVMFIVSALKVVAGAALLVNRFIPLTLLVFFPITVNMVLFHTFLDFKGIIPAVAIAVLHVYLLFCNVASYRPLFEPKSIRAEG</sequence>
<feature type="transmembrane region" description="Helical" evidence="1">
    <location>
        <begin position="73"/>
        <end position="91"/>
    </location>
</feature>
<comment type="caution">
    <text evidence="2">The sequence shown here is derived from an EMBL/GenBank/DDBJ whole genome shotgun (WGS) entry which is preliminary data.</text>
</comment>
<gene>
    <name evidence="2" type="ORF">ACFQMJ_26780</name>
</gene>
<reference evidence="3" key="1">
    <citation type="journal article" date="2019" name="Int. J. Syst. Evol. Microbiol.">
        <title>The Global Catalogue of Microorganisms (GCM) 10K type strain sequencing project: providing services to taxonomists for standard genome sequencing and annotation.</title>
        <authorList>
            <consortium name="The Broad Institute Genomics Platform"/>
            <consortium name="The Broad Institute Genome Sequencing Center for Infectious Disease"/>
            <person name="Wu L."/>
            <person name="Ma J."/>
        </authorList>
    </citation>
    <scope>NUCLEOTIDE SEQUENCE [LARGE SCALE GENOMIC DNA]</scope>
    <source>
        <strain evidence="3">KCTC 12907</strain>
    </source>
</reference>
<feature type="transmembrane region" description="Helical" evidence="1">
    <location>
        <begin position="97"/>
        <end position="118"/>
    </location>
</feature>
<name>A0ABW2FG05_9BACL</name>
<organism evidence="2 3">
    <name type="scientific">Cohnella cellulosilytica</name>
    <dbReference type="NCBI Taxonomy" id="986710"/>
    <lineage>
        <taxon>Bacteria</taxon>
        <taxon>Bacillati</taxon>
        <taxon>Bacillota</taxon>
        <taxon>Bacilli</taxon>
        <taxon>Bacillales</taxon>
        <taxon>Paenibacillaceae</taxon>
        <taxon>Cohnella</taxon>
    </lineage>
</organism>
<keyword evidence="3" id="KW-1185">Reference proteome</keyword>
<keyword evidence="1" id="KW-1133">Transmembrane helix</keyword>
<proteinExistence type="predicted"/>
<keyword evidence="1" id="KW-0472">Membrane</keyword>
<protein>
    <recommendedName>
        <fullName evidence="4">DoxX family protein</fullName>
    </recommendedName>
</protein>
<evidence type="ECO:0000313" key="2">
    <source>
        <dbReference type="EMBL" id="MFC7152153.1"/>
    </source>
</evidence>
<dbReference type="RefSeq" id="WP_378044283.1">
    <property type="nucleotide sequence ID" value="NZ_JBHMDN010000004.1"/>
</dbReference>